<dbReference type="InterPro" id="IPR009057">
    <property type="entry name" value="Homeodomain-like_sf"/>
</dbReference>
<dbReference type="PRINTS" id="PR00455">
    <property type="entry name" value="HTHTETR"/>
</dbReference>
<reference evidence="7" key="2">
    <citation type="submission" date="2025-08" db="UniProtKB">
        <authorList>
            <consortium name="RefSeq"/>
        </authorList>
    </citation>
    <scope>IDENTIFICATION</scope>
</reference>
<dbReference type="PROSITE" id="PS50977">
    <property type="entry name" value="HTH_TETR_2"/>
    <property type="match status" value="1"/>
</dbReference>
<dbReference type="PANTHER" id="PTHR47506:SF1">
    <property type="entry name" value="HTH-TYPE TRANSCRIPTIONAL REGULATOR YJDC"/>
    <property type="match status" value="1"/>
</dbReference>
<proteinExistence type="predicted"/>
<reference evidence="7" key="1">
    <citation type="journal article" date="2013" name="Cell. Signal.">
        <title>The underling mechanism of bacterial TetR/AcrR family transcriptional repressors.</title>
        <authorList>
            <person name="Deng W."/>
            <person name="Li C."/>
            <person name="Xie J."/>
        </authorList>
    </citation>
    <scope>NUCLEOTIDE SEQUENCE</scope>
</reference>
<feature type="domain" description="HTH tetR-type" evidence="5">
    <location>
        <begin position="6"/>
        <end position="66"/>
    </location>
</feature>
<dbReference type="GO" id="GO:0003677">
    <property type="term" value="F:DNA binding"/>
    <property type="evidence" value="ECO:0007669"/>
    <property type="project" value="UniProtKB-UniRule"/>
</dbReference>
<keyword evidence="1" id="KW-0805">Transcription regulation</keyword>
<keyword evidence="6" id="KW-1185">Reference proteome</keyword>
<evidence type="ECO:0000256" key="3">
    <source>
        <dbReference type="ARBA" id="ARBA00023163"/>
    </source>
</evidence>
<dbReference type="SUPFAM" id="SSF46689">
    <property type="entry name" value="Homeodomain-like"/>
    <property type="match status" value="1"/>
</dbReference>
<dbReference type="Pfam" id="PF16925">
    <property type="entry name" value="TetR_C_13"/>
    <property type="match status" value="1"/>
</dbReference>
<feature type="DNA-binding region" description="H-T-H motif" evidence="4">
    <location>
        <begin position="29"/>
        <end position="48"/>
    </location>
</feature>
<evidence type="ECO:0000313" key="7">
    <source>
        <dbReference type="RefSeq" id="WP_028311521.1"/>
    </source>
</evidence>
<keyword evidence="3" id="KW-0804">Transcription</keyword>
<dbReference type="RefSeq" id="WP_028311521.1">
    <property type="nucleotide sequence ID" value="NZ_AXWS01000013.1"/>
</dbReference>
<dbReference type="OrthoDB" id="270177at2"/>
<dbReference type="Pfam" id="PF00440">
    <property type="entry name" value="TetR_N"/>
    <property type="match status" value="1"/>
</dbReference>
<name>A0A8B6X4V1_9BURK</name>
<dbReference type="AlphaFoldDB" id="A0A8B6X4V1"/>
<dbReference type="InterPro" id="IPR036271">
    <property type="entry name" value="Tet_transcr_reg_TetR-rel_C_sf"/>
</dbReference>
<keyword evidence="2 4" id="KW-0238">DNA-binding</keyword>
<sequence>MARQREFDEDAVLDAAMRVFWRQGYEATSIPDLLGATGLSRSSLYDSFGDKLGLFEAAARRYVGQFVLARVRALREARTVRAGLREFFAHQIDTCCDAALPDGCLITNTATALATADPRVQAFVADGLRALRAELLALLERGQASGEIAPGRDVEGLSQMLLAVALGLNVAARVDRSPAALRAMADAAIAAVA</sequence>
<evidence type="ECO:0000256" key="1">
    <source>
        <dbReference type="ARBA" id="ARBA00023015"/>
    </source>
</evidence>
<dbReference type="Gene3D" id="1.10.10.60">
    <property type="entry name" value="Homeodomain-like"/>
    <property type="match status" value="1"/>
</dbReference>
<dbReference type="InterPro" id="IPR001647">
    <property type="entry name" value="HTH_TetR"/>
</dbReference>
<dbReference type="Proteomes" id="UP000675920">
    <property type="component" value="Unplaced"/>
</dbReference>
<protein>
    <submittedName>
        <fullName evidence="7">TetR/AcrR family transcriptional regulator</fullName>
    </submittedName>
</protein>
<evidence type="ECO:0000256" key="2">
    <source>
        <dbReference type="ARBA" id="ARBA00023125"/>
    </source>
</evidence>
<evidence type="ECO:0000313" key="6">
    <source>
        <dbReference type="Proteomes" id="UP000675920"/>
    </source>
</evidence>
<organism evidence="6 7">
    <name type="scientific">Derxia gummosa DSM 723</name>
    <dbReference type="NCBI Taxonomy" id="1121388"/>
    <lineage>
        <taxon>Bacteria</taxon>
        <taxon>Pseudomonadati</taxon>
        <taxon>Pseudomonadota</taxon>
        <taxon>Betaproteobacteria</taxon>
        <taxon>Burkholderiales</taxon>
        <taxon>Alcaligenaceae</taxon>
        <taxon>Derxia</taxon>
    </lineage>
</organism>
<dbReference type="InterPro" id="IPR011075">
    <property type="entry name" value="TetR_C"/>
</dbReference>
<evidence type="ECO:0000259" key="5">
    <source>
        <dbReference type="PROSITE" id="PS50977"/>
    </source>
</evidence>
<accession>A0A8B6X4V1</accession>
<dbReference type="SUPFAM" id="SSF48498">
    <property type="entry name" value="Tetracyclin repressor-like, C-terminal domain"/>
    <property type="match status" value="1"/>
</dbReference>
<dbReference type="PANTHER" id="PTHR47506">
    <property type="entry name" value="TRANSCRIPTIONAL REGULATORY PROTEIN"/>
    <property type="match status" value="1"/>
</dbReference>
<evidence type="ECO:0000256" key="4">
    <source>
        <dbReference type="PROSITE-ProRule" id="PRU00335"/>
    </source>
</evidence>
<dbReference type="Gene3D" id="1.10.357.10">
    <property type="entry name" value="Tetracycline Repressor, domain 2"/>
    <property type="match status" value="1"/>
</dbReference>